<gene>
    <name evidence="4" type="ORF">STRIP9103_06081</name>
</gene>
<dbReference type="PATRIC" id="fig|698759.3.peg.1213"/>
<dbReference type="InterPro" id="IPR005545">
    <property type="entry name" value="YCII"/>
</dbReference>
<dbReference type="SUPFAM" id="SSF54909">
    <property type="entry name" value="Dimeric alpha+beta barrel"/>
    <property type="match status" value="1"/>
</dbReference>
<dbReference type="Pfam" id="PF03795">
    <property type="entry name" value="YCII"/>
    <property type="match status" value="1"/>
</dbReference>
<evidence type="ECO:0000256" key="1">
    <source>
        <dbReference type="ARBA" id="ARBA00007689"/>
    </source>
</evidence>
<feature type="domain" description="YCII-related" evidence="3">
    <location>
        <begin position="56"/>
        <end position="134"/>
    </location>
</feature>
<proteinExistence type="inferred from homology"/>
<evidence type="ECO:0000313" key="4">
    <source>
        <dbReference type="EMBL" id="EKX68259.1"/>
    </source>
</evidence>
<name>L1L646_9ACTN</name>
<dbReference type="EMBL" id="AEJC01000092">
    <property type="protein sequence ID" value="EKX68259.1"/>
    <property type="molecule type" value="Genomic_DNA"/>
</dbReference>
<dbReference type="PANTHER" id="PTHR35174">
    <property type="entry name" value="BLL7171 PROTEIN-RELATED"/>
    <property type="match status" value="1"/>
</dbReference>
<evidence type="ECO:0000259" key="3">
    <source>
        <dbReference type="Pfam" id="PF03795"/>
    </source>
</evidence>
<comment type="caution">
    <text evidence="4">The sequence shown here is derived from an EMBL/GenBank/DDBJ whole genome shotgun (WGS) entry which is preliminary data.</text>
</comment>
<evidence type="ECO:0000256" key="2">
    <source>
        <dbReference type="SAM" id="MobiDB-lite"/>
    </source>
</evidence>
<dbReference type="InterPro" id="IPR011008">
    <property type="entry name" value="Dimeric_a/b-barrel"/>
</dbReference>
<keyword evidence="5" id="KW-1185">Reference proteome</keyword>
<comment type="similarity">
    <text evidence="1">Belongs to the YciI family.</text>
</comment>
<reference evidence="4 5" key="1">
    <citation type="submission" date="2012-11" db="EMBL/GenBank/DDBJ databases">
        <authorList>
            <person name="Huguet-Tapia J.C."/>
            <person name="Durkin A.S."/>
            <person name="Pettis G.S."/>
            <person name="Badger J.H."/>
        </authorList>
    </citation>
    <scope>NUCLEOTIDE SEQUENCE [LARGE SCALE GENOMIC DNA]</scope>
    <source>
        <strain evidence="4 5">91-03</strain>
    </source>
</reference>
<evidence type="ECO:0000313" key="5">
    <source>
        <dbReference type="Proteomes" id="UP000010411"/>
    </source>
</evidence>
<feature type="region of interest" description="Disordered" evidence="2">
    <location>
        <begin position="1"/>
        <end position="34"/>
    </location>
</feature>
<organism evidence="4 5">
    <name type="scientific">Streptomyces ipomoeae 91-03</name>
    <dbReference type="NCBI Taxonomy" id="698759"/>
    <lineage>
        <taxon>Bacteria</taxon>
        <taxon>Bacillati</taxon>
        <taxon>Actinomycetota</taxon>
        <taxon>Actinomycetes</taxon>
        <taxon>Kitasatosporales</taxon>
        <taxon>Streptomycetaceae</taxon>
        <taxon>Streptomyces</taxon>
    </lineage>
</organism>
<accession>L1L646</accession>
<sequence>MSIPVAPVRREGERQGEALPTVATSNEDEEDENEGVIMPRYLSMVRIDEQTAPPEGPSPELMQRMGDLLEEITKAGVMLDTGGLMPSAQGKRVRWEGGELSVTDGPFTETKEVVGGYALMQCKDMAEAIEWTKRFLKVHEEYWTVTCEVREIQEA</sequence>
<protein>
    <submittedName>
        <fullName evidence="4">DGPF domain protein</fullName>
    </submittedName>
</protein>
<dbReference type="AlphaFoldDB" id="L1L646"/>
<dbReference type="Proteomes" id="UP000010411">
    <property type="component" value="Unassembled WGS sequence"/>
</dbReference>
<dbReference type="Gene3D" id="3.30.70.1060">
    <property type="entry name" value="Dimeric alpha+beta barrel"/>
    <property type="match status" value="1"/>
</dbReference>
<dbReference type="PANTHER" id="PTHR35174:SF1">
    <property type="entry name" value="BLL0086 PROTEIN"/>
    <property type="match status" value="1"/>
</dbReference>